<dbReference type="AlphaFoldDB" id="A0A0F9MAB5"/>
<dbReference type="CDD" id="cd00085">
    <property type="entry name" value="HNHc"/>
    <property type="match status" value="1"/>
</dbReference>
<gene>
    <name evidence="1" type="ORF">LCGC14_1408260</name>
</gene>
<dbReference type="EMBL" id="LAZR01009270">
    <property type="protein sequence ID" value="KKM73655.1"/>
    <property type="molecule type" value="Genomic_DNA"/>
</dbReference>
<evidence type="ECO:0008006" key="2">
    <source>
        <dbReference type="Google" id="ProtNLM"/>
    </source>
</evidence>
<accession>A0A0F9MAB5</accession>
<proteinExistence type="predicted"/>
<reference evidence="1" key="1">
    <citation type="journal article" date="2015" name="Nature">
        <title>Complex archaea that bridge the gap between prokaryotes and eukaryotes.</title>
        <authorList>
            <person name="Spang A."/>
            <person name="Saw J.H."/>
            <person name="Jorgensen S.L."/>
            <person name="Zaremba-Niedzwiedzka K."/>
            <person name="Martijn J."/>
            <person name="Lind A.E."/>
            <person name="van Eijk R."/>
            <person name="Schleper C."/>
            <person name="Guy L."/>
            <person name="Ettema T.J."/>
        </authorList>
    </citation>
    <scope>NUCLEOTIDE SEQUENCE</scope>
</reference>
<evidence type="ECO:0000313" key="1">
    <source>
        <dbReference type="EMBL" id="KKM73655.1"/>
    </source>
</evidence>
<organism evidence="1">
    <name type="scientific">marine sediment metagenome</name>
    <dbReference type="NCBI Taxonomy" id="412755"/>
    <lineage>
        <taxon>unclassified sequences</taxon>
        <taxon>metagenomes</taxon>
        <taxon>ecological metagenomes</taxon>
    </lineage>
</organism>
<sequence length="205" mass="24955">MKTCTKCKQLVSKDRFTKCKRNKDRLNYWCRDCCKVYVQNNIIRIKKYRKENYQANIVQKREYGRKYYQIHPDQMRRYRLQYNLDNVEPIKMQRRNSKKRKVYMLRYSQENRPKLNAWAAKRRAALLQRTPRWLTPEQLQQIENFYINCPKGMTVDHIIPLQGEYVSGLHHPDNLQYLSPKENSIKGHRCLGIDGRFDFEVENKC</sequence>
<comment type="caution">
    <text evidence="1">The sequence shown here is derived from an EMBL/GenBank/DDBJ whole genome shotgun (WGS) entry which is preliminary data.</text>
</comment>
<name>A0A0F9MAB5_9ZZZZ</name>
<dbReference type="InterPro" id="IPR003615">
    <property type="entry name" value="HNH_nuc"/>
</dbReference>
<protein>
    <recommendedName>
        <fullName evidence="2">HNH nuclease domain-containing protein</fullName>
    </recommendedName>
</protein>